<feature type="domain" description="Ig-like" evidence="4">
    <location>
        <begin position="797"/>
        <end position="892"/>
    </location>
</feature>
<dbReference type="CDD" id="cd00096">
    <property type="entry name" value="Ig"/>
    <property type="match status" value="2"/>
</dbReference>
<feature type="domain" description="Fibronectin type-III" evidence="5">
    <location>
        <begin position="705"/>
        <end position="797"/>
    </location>
</feature>
<dbReference type="Gene3D" id="2.60.40.10">
    <property type="entry name" value="Immunoglobulins"/>
    <property type="match status" value="9"/>
</dbReference>
<evidence type="ECO:0000313" key="6">
    <source>
        <dbReference type="EMBL" id="KAI6661534.1"/>
    </source>
</evidence>
<feature type="compositionally biased region" description="Pro residues" evidence="2">
    <location>
        <begin position="1262"/>
        <end position="1275"/>
    </location>
</feature>
<sequence length="1275" mass="140283">MATNFVANRACRPGASPLDPSGAYSPPPDPQLDNYSSTSNSWIRHWLCDALVNSVAAIKISTADNSTDNNDLLYYPCIFISSSTCIMLLLLFLFSLIQLVSTSQVYLVFNDLSVASGQQATFSCNVNGATDHTINKVLITDPDNTTLQTDNQGSAYFASVLNSDYSDSGVYTCTVNVTNNIDSVTEIFMNTALLVVYLPAVVLQAPSGGIYFVDVQFSISCQVEGFPIPEITWLFDGTVLSGTQNITEMVSIPFITSVLTFLNPIEPQSGNYSCRCNNMYTLDDTEIMNEKNSSQASIIILSPPMVTSLEDRNVTILDMVTILCEASGQKPLTFTWYNVSDSVSSLTSNSEIAIENFSGSSELTIQSVTRKFTGIYQCAVSNIAGTASEQMLLLVQEKPFPPESYISEAQAESVTISWSIPFNGNSPITQVIFEMEVDGSYHQNDTVSGDFTMHTITSLIPYTDYEFRVRVENIIGVSSPSSPLMIRTLSAPPVSAPKNVALSDVTADSVKISWSPPDPPDWNGPITSFLIEYTLLLTTEEGGNIVKSVSNTLTIPLNTQQSDDIFDTHIQELESYQNYSLRASACTTGGCGLYSEAVYTFTLGSAPTAGPIIYNTEVTPDTILLQWNEIPLRHRNGIIISYTIVYSTDNEPDQIIRTGTNERELTITDLSSYTVYSVLIAGETIGIGPNSSAINVLTGETIPSEPLDIMVVYLSYTELSISWAAPISPNGNITHYTIYYTQPILEVISRSDTAISPPYIIRDLVEGFPVTITISAMTTAGEGPVSQEAVVQPAASPQIDPLTISNGNKTRQVIHIQVHVDNTLHLTCSIVGTPTPDYNWMSNYTGVGYFDLHVVEQNYTINKIIAEQDGAFMCVARNIFGSAYLIFIVTVVELPVVELDYGFPEFCIGNGEVTHCERGRTLTLTCSFMNGIPTPVLNFTREGQTVSQVVTTGSELQVDIVLSDENSRFYVCEAVNNLGKDRQSLFINLVGIFSIEVTQGVITWSLSDTGYLDGDFILEYGMQTISENSMIIQNLSPLMLGNILTVPGSYLWRLKFVTSYGDAVVSQIYSYELPSSPIIMDWLIGLLLFLVIIVIIIFVIVIILFILYCYRRRRHKNDYDGDLFFGPDSPVSKPVSLKEFGTSGPLDGKVDRITPIRRPKKQKQKKLNRESYKQSEEYTKNQAYRGPMAFHNRGLETDLQDKPKPSSFQAASNIKFLGHKQSHKEPVGATSFKRIDTPEFPIPPPPPIDNLFLQSANESNLTPPPPPVPDPTYSS</sequence>
<feature type="domain" description="Fibronectin type-III" evidence="5">
    <location>
        <begin position="496"/>
        <end position="608"/>
    </location>
</feature>
<dbReference type="InterPro" id="IPR050964">
    <property type="entry name" value="Striated_Muscle_Regulatory"/>
</dbReference>
<keyword evidence="1" id="KW-0677">Repeat</keyword>
<feature type="region of interest" description="Disordered" evidence="2">
    <location>
        <begin position="1216"/>
        <end position="1275"/>
    </location>
</feature>
<evidence type="ECO:0000259" key="4">
    <source>
        <dbReference type="PROSITE" id="PS50835"/>
    </source>
</evidence>
<feature type="region of interest" description="Disordered" evidence="2">
    <location>
        <begin position="1137"/>
        <end position="1178"/>
    </location>
</feature>
<dbReference type="SUPFAM" id="SSF48726">
    <property type="entry name" value="Immunoglobulin"/>
    <property type="match status" value="5"/>
</dbReference>
<dbReference type="EMBL" id="JAKMXF010000011">
    <property type="protein sequence ID" value="KAI6661534.1"/>
    <property type="molecule type" value="Genomic_DNA"/>
</dbReference>
<evidence type="ECO:0000313" key="7">
    <source>
        <dbReference type="Proteomes" id="UP001165289"/>
    </source>
</evidence>
<feature type="region of interest" description="Disordered" evidence="2">
    <location>
        <begin position="1"/>
        <end position="30"/>
    </location>
</feature>
<dbReference type="SMART" id="SM00060">
    <property type="entry name" value="FN3"/>
    <property type="match status" value="4"/>
</dbReference>
<feature type="domain" description="Ig-like" evidence="4">
    <location>
        <begin position="303"/>
        <end position="394"/>
    </location>
</feature>
<dbReference type="SMART" id="SM00409">
    <property type="entry name" value="IG"/>
    <property type="match status" value="5"/>
</dbReference>
<dbReference type="PROSITE" id="PS50853">
    <property type="entry name" value="FN3"/>
    <property type="match status" value="4"/>
</dbReference>
<proteinExistence type="predicted"/>
<keyword evidence="3" id="KW-1133">Transmembrane helix</keyword>
<dbReference type="InterPro" id="IPR013783">
    <property type="entry name" value="Ig-like_fold"/>
</dbReference>
<name>A0AAV7KPU4_9METZ</name>
<dbReference type="PROSITE" id="PS50835">
    <property type="entry name" value="IG_LIKE"/>
    <property type="match status" value="5"/>
</dbReference>
<dbReference type="Pfam" id="PF00041">
    <property type="entry name" value="fn3"/>
    <property type="match status" value="4"/>
</dbReference>
<feature type="transmembrane region" description="Helical" evidence="3">
    <location>
        <begin position="1082"/>
        <end position="1110"/>
    </location>
</feature>
<evidence type="ECO:0000256" key="3">
    <source>
        <dbReference type="SAM" id="Phobius"/>
    </source>
</evidence>
<evidence type="ECO:0000259" key="5">
    <source>
        <dbReference type="PROSITE" id="PS50853"/>
    </source>
</evidence>
<dbReference type="Pfam" id="PF07679">
    <property type="entry name" value="I-set"/>
    <property type="match status" value="2"/>
</dbReference>
<dbReference type="InterPro" id="IPR013098">
    <property type="entry name" value="Ig_I-set"/>
</dbReference>
<feature type="domain" description="Fibronectin type-III" evidence="5">
    <location>
        <begin position="398"/>
        <end position="491"/>
    </location>
</feature>
<keyword evidence="3" id="KW-0812">Transmembrane</keyword>
<accession>A0AAV7KPU4</accession>
<dbReference type="Proteomes" id="UP001165289">
    <property type="component" value="Unassembled WGS sequence"/>
</dbReference>
<dbReference type="InterPro" id="IPR003598">
    <property type="entry name" value="Ig_sub2"/>
</dbReference>
<feature type="domain" description="Ig-like" evidence="4">
    <location>
        <begin position="199"/>
        <end position="294"/>
    </location>
</feature>
<comment type="caution">
    <text evidence="6">The sequence shown here is derived from an EMBL/GenBank/DDBJ whole genome shotgun (WGS) entry which is preliminary data.</text>
</comment>
<feature type="domain" description="Ig-like" evidence="4">
    <location>
        <begin position="904"/>
        <end position="988"/>
    </location>
</feature>
<feature type="compositionally biased region" description="Polar residues" evidence="2">
    <location>
        <begin position="1252"/>
        <end position="1261"/>
    </location>
</feature>
<feature type="domain" description="Ig-like" evidence="4">
    <location>
        <begin position="103"/>
        <end position="185"/>
    </location>
</feature>
<dbReference type="PANTHER" id="PTHR13817">
    <property type="entry name" value="TITIN"/>
    <property type="match status" value="1"/>
</dbReference>
<organism evidence="6 7">
    <name type="scientific">Oopsacas minuta</name>
    <dbReference type="NCBI Taxonomy" id="111878"/>
    <lineage>
        <taxon>Eukaryota</taxon>
        <taxon>Metazoa</taxon>
        <taxon>Porifera</taxon>
        <taxon>Hexactinellida</taxon>
        <taxon>Hexasterophora</taxon>
        <taxon>Lyssacinosida</taxon>
        <taxon>Leucopsacidae</taxon>
        <taxon>Oopsacas</taxon>
    </lineage>
</organism>
<gene>
    <name evidence="6" type="ORF">LOD99_13407</name>
</gene>
<feature type="transmembrane region" description="Helical" evidence="3">
    <location>
        <begin position="73"/>
        <end position="97"/>
    </location>
</feature>
<dbReference type="Pfam" id="PF13927">
    <property type="entry name" value="Ig_3"/>
    <property type="match status" value="1"/>
</dbReference>
<evidence type="ECO:0000256" key="2">
    <source>
        <dbReference type="SAM" id="MobiDB-lite"/>
    </source>
</evidence>
<dbReference type="InterPro" id="IPR036116">
    <property type="entry name" value="FN3_sf"/>
</dbReference>
<feature type="domain" description="Fibronectin type-III" evidence="5">
    <location>
        <begin position="609"/>
        <end position="701"/>
    </location>
</feature>
<keyword evidence="7" id="KW-1185">Reference proteome</keyword>
<reference evidence="6 7" key="1">
    <citation type="journal article" date="2023" name="BMC Biol.">
        <title>The compact genome of the sponge Oopsacas minuta (Hexactinellida) is lacking key metazoan core genes.</title>
        <authorList>
            <person name="Santini S."/>
            <person name="Schenkelaars Q."/>
            <person name="Jourda C."/>
            <person name="Duchesne M."/>
            <person name="Belahbib H."/>
            <person name="Rocher C."/>
            <person name="Selva M."/>
            <person name="Riesgo A."/>
            <person name="Vervoort M."/>
            <person name="Leys S.P."/>
            <person name="Kodjabachian L."/>
            <person name="Le Bivic A."/>
            <person name="Borchiellini C."/>
            <person name="Claverie J.M."/>
            <person name="Renard E."/>
        </authorList>
    </citation>
    <scope>NUCLEOTIDE SEQUENCE [LARGE SCALE GENOMIC DNA]</scope>
    <source>
        <strain evidence="6">SPO-2</strain>
    </source>
</reference>
<dbReference type="InterPro" id="IPR007110">
    <property type="entry name" value="Ig-like_dom"/>
</dbReference>
<dbReference type="SUPFAM" id="SSF49265">
    <property type="entry name" value="Fibronectin type III"/>
    <property type="match status" value="3"/>
</dbReference>
<dbReference type="SMART" id="SM00408">
    <property type="entry name" value="IGc2"/>
    <property type="match status" value="5"/>
</dbReference>
<dbReference type="InterPro" id="IPR003599">
    <property type="entry name" value="Ig_sub"/>
</dbReference>
<dbReference type="CDD" id="cd00063">
    <property type="entry name" value="FN3"/>
    <property type="match status" value="4"/>
</dbReference>
<feature type="compositionally biased region" description="Basic and acidic residues" evidence="2">
    <location>
        <begin position="1167"/>
        <end position="1178"/>
    </location>
</feature>
<protein>
    <submittedName>
        <fullName evidence="6">Down syndrome cell adhesion molecule</fullName>
    </submittedName>
</protein>
<evidence type="ECO:0000256" key="1">
    <source>
        <dbReference type="ARBA" id="ARBA00022737"/>
    </source>
</evidence>
<dbReference type="InterPro" id="IPR003961">
    <property type="entry name" value="FN3_dom"/>
</dbReference>
<dbReference type="PANTHER" id="PTHR13817:SF73">
    <property type="entry name" value="FIBRONECTIN TYPE-III DOMAIN-CONTAINING PROTEIN"/>
    <property type="match status" value="1"/>
</dbReference>
<keyword evidence="3" id="KW-0472">Membrane</keyword>
<feature type="compositionally biased region" description="Basic residues" evidence="2">
    <location>
        <begin position="1155"/>
        <end position="1166"/>
    </location>
</feature>
<dbReference type="InterPro" id="IPR036179">
    <property type="entry name" value="Ig-like_dom_sf"/>
</dbReference>
<dbReference type="AlphaFoldDB" id="A0AAV7KPU4"/>